<reference evidence="3" key="2">
    <citation type="journal article" date="2023" name="Science">
        <title>Genomic signatures of disease resistance in endangered staghorn corals.</title>
        <authorList>
            <person name="Vollmer S.V."/>
            <person name="Selwyn J.D."/>
            <person name="Despard B.A."/>
            <person name="Roesel C.L."/>
        </authorList>
    </citation>
    <scope>NUCLEOTIDE SEQUENCE</scope>
    <source>
        <strain evidence="3">K2</strain>
    </source>
</reference>
<dbReference type="PROSITE" id="PS50297">
    <property type="entry name" value="ANK_REP_REGION"/>
    <property type="match status" value="1"/>
</dbReference>
<accession>A0AAD9R3D9</accession>
<dbReference type="AlphaFoldDB" id="A0AAD9R3D9"/>
<keyword evidence="4" id="KW-1185">Reference proteome</keyword>
<dbReference type="InterPro" id="IPR002110">
    <property type="entry name" value="Ankyrin_rpt"/>
</dbReference>
<dbReference type="InterPro" id="IPR036770">
    <property type="entry name" value="Ankyrin_rpt-contain_sf"/>
</dbReference>
<feature type="region of interest" description="Disordered" evidence="2">
    <location>
        <begin position="903"/>
        <end position="925"/>
    </location>
</feature>
<sequence>MANMASDGKILDELFSLSWKIEELERKLENSLAIQEDLAANLLDDNLSMSTASNAMRKLNRGRVSSCSEPISSEDEQQIPRSRATNSEDFKPEKERTYLIIPVGSYKEKSPFSFPKETQTFTWSEMDSSTRENISSNGLTNGDKLEIFKYENKKESRRTNALNSSANQATPICQRWLTTDEKQRSVQRNGDESEGLSSKDCLHNSREYLCKSTDLFEGQKRIGGAFDIDYDEQQLKSATNTSNEIKDGAFLNAHKYGLTINIATAKYSSEKIVQNDIDTLRKTHNLRLEHSEGLSVSFDQEVGQEKTKDTPPQLKRSSVEVTLNQICNHSSRSIQCDNGLTESKQNSTEFPWHTNSYDPTQEGNEPLYKVTYFDSESSEDDNVNYNPADKRLRYKHTYEKNPGQFNAKISRQPLLASSTPDSEEPKLDYPLLTNNDMFKNTLHSAETTDKCLETETNGFEQNEFGAENRRLVDMQINHVPKETTYDETNYLQSRLDDEKCEVQKRRNEGCKKGKFTQNNIQIQNNNCETSQDVRCRQNEPRISSFQLVATYIPQFGDHVYGIVGDNNNYKAINTNFKSFKSITHSGSAMGAHRHKEDILQGPDVLLCEPHAKFSAQGLHSSEKQSCRENLEEKALSNDTQSKFCPQTATSSLMDRDLLVSSQNHNSELNTLSINYHESELDLSESENLYSSPASLYSNDKIIHPQEPEKEKSLSYRYGQERKRGILAKSSESPNGANQKRNEALTCVSETDIYTPLSSFRLSFLPGFSRSSSPLENPVNFIKALPIGVSSPTSSLNTSNWSITSSVCGCQFQCECQTGITSIEDFREELKAISNSVFHDHQESISSVKKTRKRYFLDEEQGDMIVFDGHNNFNENQAVPVLVKVILRIRKQFFGGKESRTPFCSKNQQDLDNNREDSFTQPAGQRSNVMRRERKISFSPSAMLLSAVADNSAIELKQVIEKENIDVNQLSPSGRSLLHKAAAAGDLDSIYTLVQYGALVDLQDREGFPPIHTALIQAHFKCVVMLIECGTDIARYTNERLKEFLEIRGMATERFPVVLKTML</sequence>
<dbReference type="Proteomes" id="UP001249851">
    <property type="component" value="Unassembled WGS sequence"/>
</dbReference>
<feature type="region of interest" description="Disordered" evidence="2">
    <location>
        <begin position="345"/>
        <end position="364"/>
    </location>
</feature>
<evidence type="ECO:0000313" key="4">
    <source>
        <dbReference type="Proteomes" id="UP001249851"/>
    </source>
</evidence>
<organism evidence="3 4">
    <name type="scientific">Acropora cervicornis</name>
    <name type="common">Staghorn coral</name>
    <dbReference type="NCBI Taxonomy" id="6130"/>
    <lineage>
        <taxon>Eukaryota</taxon>
        <taxon>Metazoa</taxon>
        <taxon>Cnidaria</taxon>
        <taxon>Anthozoa</taxon>
        <taxon>Hexacorallia</taxon>
        <taxon>Scleractinia</taxon>
        <taxon>Astrocoeniina</taxon>
        <taxon>Acroporidae</taxon>
        <taxon>Acropora</taxon>
    </lineage>
</organism>
<evidence type="ECO:0000313" key="3">
    <source>
        <dbReference type="EMBL" id="KAK2572399.1"/>
    </source>
</evidence>
<dbReference type="EMBL" id="JARQWQ010000004">
    <property type="protein sequence ID" value="KAK2572399.1"/>
    <property type="molecule type" value="Genomic_DNA"/>
</dbReference>
<feature type="region of interest" description="Disordered" evidence="2">
    <location>
        <begin position="60"/>
        <end position="91"/>
    </location>
</feature>
<feature type="compositionally biased region" description="Polar residues" evidence="2">
    <location>
        <begin position="345"/>
        <end position="363"/>
    </location>
</feature>
<evidence type="ECO:0000256" key="1">
    <source>
        <dbReference type="PROSITE-ProRule" id="PRU00023"/>
    </source>
</evidence>
<dbReference type="Gene3D" id="1.25.40.20">
    <property type="entry name" value="Ankyrin repeat-containing domain"/>
    <property type="match status" value="1"/>
</dbReference>
<dbReference type="SUPFAM" id="SSF48403">
    <property type="entry name" value="Ankyrin repeat"/>
    <property type="match status" value="1"/>
</dbReference>
<keyword evidence="1" id="KW-0040">ANK repeat</keyword>
<name>A0AAD9R3D9_ACRCE</name>
<dbReference type="PROSITE" id="PS50088">
    <property type="entry name" value="ANK_REPEAT"/>
    <property type="match status" value="2"/>
</dbReference>
<dbReference type="PANTHER" id="PTHR46899:SF3">
    <property type="entry name" value="PROTEIN PHOSPHATASE 1 REGULATORY SUBUNIT 27"/>
    <property type="match status" value="1"/>
</dbReference>
<feature type="repeat" description="ANK" evidence="1">
    <location>
        <begin position="972"/>
        <end position="1004"/>
    </location>
</feature>
<dbReference type="InterPro" id="IPR053080">
    <property type="entry name" value="PP1_regulatory_subunit_27"/>
</dbReference>
<feature type="repeat" description="ANK" evidence="1">
    <location>
        <begin position="1005"/>
        <end position="1037"/>
    </location>
</feature>
<dbReference type="SMART" id="SM00248">
    <property type="entry name" value="ANK"/>
    <property type="match status" value="2"/>
</dbReference>
<gene>
    <name evidence="3" type="ORF">P5673_002639</name>
</gene>
<protein>
    <submittedName>
        <fullName evidence="3">Cortactin-binding protein 2</fullName>
    </submittedName>
</protein>
<proteinExistence type="predicted"/>
<dbReference type="Pfam" id="PF13637">
    <property type="entry name" value="Ank_4"/>
    <property type="match status" value="1"/>
</dbReference>
<reference evidence="3" key="1">
    <citation type="journal article" date="2023" name="G3 (Bethesda)">
        <title>Whole genome assembly and annotation of the endangered Caribbean coral Acropora cervicornis.</title>
        <authorList>
            <person name="Selwyn J.D."/>
            <person name="Vollmer S.V."/>
        </authorList>
    </citation>
    <scope>NUCLEOTIDE SEQUENCE</scope>
    <source>
        <strain evidence="3">K2</strain>
    </source>
</reference>
<dbReference type="PANTHER" id="PTHR46899">
    <property type="entry name" value="PROTEIN PHOSPHATASE 1 REGULATORY SUBUNIT 27"/>
    <property type="match status" value="1"/>
</dbReference>
<evidence type="ECO:0000256" key="2">
    <source>
        <dbReference type="SAM" id="MobiDB-lite"/>
    </source>
</evidence>
<comment type="caution">
    <text evidence="3">The sequence shown here is derived from an EMBL/GenBank/DDBJ whole genome shotgun (WGS) entry which is preliminary data.</text>
</comment>